<keyword evidence="6 14" id="KW-0132">Cell division</keyword>
<dbReference type="GO" id="GO:0008763">
    <property type="term" value="F:UDP-N-acetylmuramate-L-alanine ligase activity"/>
    <property type="evidence" value="ECO:0007669"/>
    <property type="project" value="UniProtKB-UniRule"/>
</dbReference>
<dbReference type="AlphaFoldDB" id="A0A9E6XXS9"/>
<evidence type="ECO:0000256" key="6">
    <source>
        <dbReference type="ARBA" id="ARBA00022618"/>
    </source>
</evidence>
<evidence type="ECO:0000259" key="15">
    <source>
        <dbReference type="Pfam" id="PF01225"/>
    </source>
</evidence>
<comment type="subcellular location">
    <subcellularLocation>
        <location evidence="1 14">Cytoplasm</location>
    </subcellularLocation>
</comment>
<evidence type="ECO:0000256" key="1">
    <source>
        <dbReference type="ARBA" id="ARBA00004496"/>
    </source>
</evidence>
<dbReference type="GO" id="GO:0008360">
    <property type="term" value="P:regulation of cell shape"/>
    <property type="evidence" value="ECO:0007669"/>
    <property type="project" value="UniProtKB-KW"/>
</dbReference>
<keyword evidence="10 14" id="KW-0573">Peptidoglycan synthesis</keyword>
<evidence type="ECO:0000313" key="19">
    <source>
        <dbReference type="Proteomes" id="UP001162834"/>
    </source>
</evidence>
<accession>A0A9E6XXS9</accession>
<dbReference type="SUPFAM" id="SSF53244">
    <property type="entry name" value="MurD-like peptide ligases, peptide-binding domain"/>
    <property type="match status" value="1"/>
</dbReference>
<evidence type="ECO:0000256" key="7">
    <source>
        <dbReference type="ARBA" id="ARBA00022741"/>
    </source>
</evidence>
<protein>
    <recommendedName>
        <fullName evidence="3 14">UDP-N-acetylmuramate--L-alanine ligase</fullName>
        <ecNumber evidence="3 14">6.3.2.8</ecNumber>
    </recommendedName>
    <alternativeName>
        <fullName evidence="14">UDP-N-acetylmuramoyl-L-alanine synthetase</fullName>
    </alternativeName>
</protein>
<evidence type="ECO:0000256" key="11">
    <source>
        <dbReference type="ARBA" id="ARBA00023306"/>
    </source>
</evidence>
<keyword evidence="8 14" id="KW-0067">ATP-binding</keyword>
<dbReference type="Pfam" id="PF01225">
    <property type="entry name" value="Mur_ligase"/>
    <property type="match status" value="1"/>
</dbReference>
<dbReference type="InterPro" id="IPR005758">
    <property type="entry name" value="UDP-N-AcMur_Ala_ligase_MurC"/>
</dbReference>
<dbReference type="Gene3D" id="3.40.1190.10">
    <property type="entry name" value="Mur-like, catalytic domain"/>
    <property type="match status" value="1"/>
</dbReference>
<dbReference type="GO" id="GO:0071555">
    <property type="term" value="P:cell wall organization"/>
    <property type="evidence" value="ECO:0007669"/>
    <property type="project" value="UniProtKB-KW"/>
</dbReference>
<keyword evidence="5 14" id="KW-0436">Ligase</keyword>
<evidence type="ECO:0000256" key="13">
    <source>
        <dbReference type="ARBA" id="ARBA00047833"/>
    </source>
</evidence>
<keyword evidence="7 14" id="KW-0547">Nucleotide-binding</keyword>
<dbReference type="Gene3D" id="3.40.50.720">
    <property type="entry name" value="NAD(P)-binding Rossmann-like Domain"/>
    <property type="match status" value="1"/>
</dbReference>
<keyword evidence="12 14" id="KW-0961">Cell wall biogenesis/degradation</keyword>
<comment type="catalytic activity">
    <reaction evidence="13 14">
        <text>UDP-N-acetyl-alpha-D-muramate + L-alanine + ATP = UDP-N-acetyl-alpha-D-muramoyl-L-alanine + ADP + phosphate + H(+)</text>
        <dbReference type="Rhea" id="RHEA:23372"/>
        <dbReference type="ChEBI" id="CHEBI:15378"/>
        <dbReference type="ChEBI" id="CHEBI:30616"/>
        <dbReference type="ChEBI" id="CHEBI:43474"/>
        <dbReference type="ChEBI" id="CHEBI:57972"/>
        <dbReference type="ChEBI" id="CHEBI:70757"/>
        <dbReference type="ChEBI" id="CHEBI:83898"/>
        <dbReference type="ChEBI" id="CHEBI:456216"/>
        <dbReference type="EC" id="6.3.2.8"/>
    </reaction>
</comment>
<keyword evidence="11 14" id="KW-0131">Cell cycle</keyword>
<dbReference type="PANTHER" id="PTHR43445">
    <property type="entry name" value="UDP-N-ACETYLMURAMATE--L-ALANINE LIGASE-RELATED"/>
    <property type="match status" value="1"/>
</dbReference>
<evidence type="ECO:0000313" key="18">
    <source>
        <dbReference type="EMBL" id="UGS35751.1"/>
    </source>
</evidence>
<sequence length="440" mass="46494">MTDQPWTGRRVHVLGIGGAGMSAYALAAQALGATVTGSDRASSPYLERVRAAGIAAVVGHDGANVPAGDGVEVFASTAVPADNPEVVAAHARGLEVRPREDLLAELTALRRTIAVAGAHGKTTTSAMVAHVLLECGLDPGYLIGGVVRSTGSNGAWGGGEWLVVEADESDRSMLRLHVDVAVVTNVELDHHATYADLDELEDCFRAFLRGAPQAIVWRRPELLALREKLPVIAYDVDDADAALSAQGSRFAWRGEEVVLRVPGIHNARNAAAALEASALVGVAPADAVRAIGTFAGAGRRFERLGETAWGALVVDDYAHHPTEVAATIAAARTLGAGRRVVAIFQPHLYSRTQALAGDFGTALRGADEVVLLDVYPARERAEDFPGVSSQLVVWATDDRAHWWRRPESAPGLLEKLSGRGDVLLFMGAGDIDRLARSFVV</sequence>
<evidence type="ECO:0000256" key="4">
    <source>
        <dbReference type="ARBA" id="ARBA00022490"/>
    </source>
</evidence>
<dbReference type="GO" id="GO:0051301">
    <property type="term" value="P:cell division"/>
    <property type="evidence" value="ECO:0007669"/>
    <property type="project" value="UniProtKB-KW"/>
</dbReference>
<dbReference type="RefSeq" id="WP_259315433.1">
    <property type="nucleotide sequence ID" value="NZ_CP087164.1"/>
</dbReference>
<organism evidence="18 19">
    <name type="scientific">Capillimicrobium parvum</name>
    <dbReference type="NCBI Taxonomy" id="2884022"/>
    <lineage>
        <taxon>Bacteria</taxon>
        <taxon>Bacillati</taxon>
        <taxon>Actinomycetota</taxon>
        <taxon>Thermoleophilia</taxon>
        <taxon>Solirubrobacterales</taxon>
        <taxon>Capillimicrobiaceae</taxon>
        <taxon>Capillimicrobium</taxon>
    </lineage>
</organism>
<dbReference type="Pfam" id="PF02875">
    <property type="entry name" value="Mur_ligase_C"/>
    <property type="match status" value="1"/>
</dbReference>
<evidence type="ECO:0000256" key="3">
    <source>
        <dbReference type="ARBA" id="ARBA00012211"/>
    </source>
</evidence>
<dbReference type="InterPro" id="IPR050061">
    <property type="entry name" value="MurCDEF_pg_biosynth"/>
</dbReference>
<dbReference type="HAMAP" id="MF_00046">
    <property type="entry name" value="MurC"/>
    <property type="match status" value="1"/>
</dbReference>
<gene>
    <name evidence="14 18" type="primary">murC</name>
    <name evidence="18" type="ORF">DSM104329_02146</name>
</gene>
<evidence type="ECO:0000256" key="8">
    <source>
        <dbReference type="ARBA" id="ARBA00022840"/>
    </source>
</evidence>
<keyword evidence="19" id="KW-1185">Reference proteome</keyword>
<keyword evidence="4 14" id="KW-0963">Cytoplasm</keyword>
<name>A0A9E6XXS9_9ACTN</name>
<comment type="pathway">
    <text evidence="2 14">Cell wall biogenesis; peptidoglycan biosynthesis.</text>
</comment>
<dbReference type="Proteomes" id="UP001162834">
    <property type="component" value="Chromosome"/>
</dbReference>
<dbReference type="NCBIfam" id="TIGR01082">
    <property type="entry name" value="murC"/>
    <property type="match status" value="1"/>
</dbReference>
<dbReference type="InterPro" id="IPR000713">
    <property type="entry name" value="Mur_ligase_N"/>
</dbReference>
<evidence type="ECO:0000256" key="12">
    <source>
        <dbReference type="ARBA" id="ARBA00023316"/>
    </source>
</evidence>
<feature type="domain" description="Mur ligase central" evidence="17">
    <location>
        <begin position="115"/>
        <end position="275"/>
    </location>
</feature>
<dbReference type="EC" id="6.3.2.8" evidence="3 14"/>
<comment type="function">
    <text evidence="14">Cell wall formation.</text>
</comment>
<dbReference type="InterPro" id="IPR013221">
    <property type="entry name" value="Mur_ligase_cen"/>
</dbReference>
<dbReference type="EMBL" id="CP087164">
    <property type="protein sequence ID" value="UGS35751.1"/>
    <property type="molecule type" value="Genomic_DNA"/>
</dbReference>
<dbReference type="SUPFAM" id="SSF51984">
    <property type="entry name" value="MurCD N-terminal domain"/>
    <property type="match status" value="1"/>
</dbReference>
<keyword evidence="9 14" id="KW-0133">Cell shape</keyword>
<dbReference type="GO" id="GO:0009252">
    <property type="term" value="P:peptidoglycan biosynthetic process"/>
    <property type="evidence" value="ECO:0007669"/>
    <property type="project" value="UniProtKB-UniRule"/>
</dbReference>
<dbReference type="InterPro" id="IPR036565">
    <property type="entry name" value="Mur-like_cat_sf"/>
</dbReference>
<evidence type="ECO:0000259" key="17">
    <source>
        <dbReference type="Pfam" id="PF08245"/>
    </source>
</evidence>
<evidence type="ECO:0000256" key="2">
    <source>
        <dbReference type="ARBA" id="ARBA00004752"/>
    </source>
</evidence>
<comment type="similarity">
    <text evidence="14">Belongs to the MurCDEF family.</text>
</comment>
<feature type="binding site" evidence="14">
    <location>
        <begin position="117"/>
        <end position="123"/>
    </location>
    <ligand>
        <name>ATP</name>
        <dbReference type="ChEBI" id="CHEBI:30616"/>
    </ligand>
</feature>
<dbReference type="PANTHER" id="PTHR43445:SF3">
    <property type="entry name" value="UDP-N-ACETYLMURAMATE--L-ALANINE LIGASE"/>
    <property type="match status" value="1"/>
</dbReference>
<dbReference type="InterPro" id="IPR036615">
    <property type="entry name" value="Mur_ligase_C_dom_sf"/>
</dbReference>
<proteinExistence type="inferred from homology"/>
<evidence type="ECO:0000259" key="16">
    <source>
        <dbReference type="Pfam" id="PF02875"/>
    </source>
</evidence>
<reference evidence="18" key="1">
    <citation type="journal article" date="2022" name="Int. J. Syst. Evol. Microbiol.">
        <title>Pseudomonas aegrilactucae sp. nov. and Pseudomonas morbosilactucae sp. nov., pathogens causing bacterial rot of lettuce in Japan.</title>
        <authorList>
            <person name="Sawada H."/>
            <person name="Fujikawa T."/>
            <person name="Satou M."/>
        </authorList>
    </citation>
    <scope>NUCLEOTIDE SEQUENCE</scope>
    <source>
        <strain evidence="18">0166_1</strain>
    </source>
</reference>
<dbReference type="GO" id="GO:0005737">
    <property type="term" value="C:cytoplasm"/>
    <property type="evidence" value="ECO:0007669"/>
    <property type="project" value="UniProtKB-SubCell"/>
</dbReference>
<feature type="domain" description="Mur ligase C-terminal" evidence="16">
    <location>
        <begin position="299"/>
        <end position="429"/>
    </location>
</feature>
<dbReference type="GO" id="GO:0005524">
    <property type="term" value="F:ATP binding"/>
    <property type="evidence" value="ECO:0007669"/>
    <property type="project" value="UniProtKB-UniRule"/>
</dbReference>
<dbReference type="KEGG" id="sbae:DSM104329_02146"/>
<evidence type="ECO:0000256" key="9">
    <source>
        <dbReference type="ARBA" id="ARBA00022960"/>
    </source>
</evidence>
<feature type="domain" description="Mur ligase N-terminal catalytic" evidence="15">
    <location>
        <begin position="11"/>
        <end position="110"/>
    </location>
</feature>
<evidence type="ECO:0000256" key="5">
    <source>
        <dbReference type="ARBA" id="ARBA00022598"/>
    </source>
</evidence>
<dbReference type="Pfam" id="PF08245">
    <property type="entry name" value="Mur_ligase_M"/>
    <property type="match status" value="1"/>
</dbReference>
<dbReference type="InterPro" id="IPR004101">
    <property type="entry name" value="Mur_ligase_C"/>
</dbReference>
<dbReference type="SUPFAM" id="SSF53623">
    <property type="entry name" value="MurD-like peptide ligases, catalytic domain"/>
    <property type="match status" value="1"/>
</dbReference>
<evidence type="ECO:0000256" key="10">
    <source>
        <dbReference type="ARBA" id="ARBA00022984"/>
    </source>
</evidence>
<dbReference type="Gene3D" id="3.90.190.20">
    <property type="entry name" value="Mur ligase, C-terminal domain"/>
    <property type="match status" value="1"/>
</dbReference>
<evidence type="ECO:0000256" key="14">
    <source>
        <dbReference type="HAMAP-Rule" id="MF_00046"/>
    </source>
</evidence>